<dbReference type="AlphaFoldDB" id="A0A4R6UK28"/>
<reference evidence="2 3" key="1">
    <citation type="submission" date="2019-03" db="EMBL/GenBank/DDBJ databases">
        <title>Genomic Encyclopedia of Type Strains, Phase IV (KMG-IV): sequencing the most valuable type-strain genomes for metagenomic binning, comparative biology and taxonomic classification.</title>
        <authorList>
            <person name="Goeker M."/>
        </authorList>
    </citation>
    <scope>NUCLEOTIDE SEQUENCE [LARGE SCALE GENOMIC DNA]</scope>
    <source>
        <strain evidence="2 3">DSM 19605</strain>
    </source>
</reference>
<gene>
    <name evidence="2" type="ORF">DFR43_106137</name>
</gene>
<evidence type="ECO:0000256" key="1">
    <source>
        <dbReference type="ARBA" id="ARBA00044755"/>
    </source>
</evidence>
<dbReference type="InterPro" id="IPR007607">
    <property type="entry name" value="BacA/B"/>
</dbReference>
<evidence type="ECO:0000313" key="3">
    <source>
        <dbReference type="Proteomes" id="UP000295510"/>
    </source>
</evidence>
<comment type="caution">
    <text evidence="2">The sequence shown here is derived from an EMBL/GenBank/DDBJ whole genome shotgun (WGS) entry which is preliminary data.</text>
</comment>
<dbReference type="RefSeq" id="WP_164499710.1">
    <property type="nucleotide sequence ID" value="NZ_SNYL01000006.1"/>
</dbReference>
<dbReference type="Proteomes" id="UP000295510">
    <property type="component" value="Unassembled WGS sequence"/>
</dbReference>
<proteinExistence type="inferred from homology"/>
<dbReference type="EMBL" id="SNYL01000006">
    <property type="protein sequence ID" value="TDQ43564.1"/>
    <property type="molecule type" value="Genomic_DNA"/>
</dbReference>
<comment type="similarity">
    <text evidence="1">Belongs to the bactofilin family.</text>
</comment>
<dbReference type="Pfam" id="PF04519">
    <property type="entry name" value="Bactofilin"/>
    <property type="match status" value="1"/>
</dbReference>
<name>A0A4R6UK28_9BURK</name>
<dbReference type="PANTHER" id="PTHR35024:SF4">
    <property type="entry name" value="POLYMER-FORMING CYTOSKELETAL PROTEIN"/>
    <property type="match status" value="1"/>
</dbReference>
<evidence type="ECO:0000313" key="2">
    <source>
        <dbReference type="EMBL" id="TDQ43564.1"/>
    </source>
</evidence>
<sequence length="150" mass="15767">MFRSKAKRHPSALAQEKFDTILGPQTEIQGDIRVSESVRIDGRLTGNVCAETNGHVTVVVGAHGVVVGNVRARRVAVAGKVQGSIEALEEVELHSGSVVEGDVACASLSVAHGARVMGRVTASHERPLMNTTEAPAVPVQTSKKKVELVA</sequence>
<protein>
    <submittedName>
        <fullName evidence="2">Cytoskeletal protein CcmA (Bactofilin family)</fullName>
    </submittedName>
</protein>
<accession>A0A4R6UK28</accession>
<organism evidence="2 3">
    <name type="scientific">Tepidicella xavieri</name>
    <dbReference type="NCBI Taxonomy" id="360241"/>
    <lineage>
        <taxon>Bacteria</taxon>
        <taxon>Pseudomonadati</taxon>
        <taxon>Pseudomonadota</taxon>
        <taxon>Betaproteobacteria</taxon>
        <taxon>Burkholderiales</taxon>
        <taxon>Tepidicella</taxon>
    </lineage>
</organism>
<keyword evidence="3" id="KW-1185">Reference proteome</keyword>
<dbReference type="PANTHER" id="PTHR35024">
    <property type="entry name" value="HYPOTHETICAL CYTOSOLIC PROTEIN"/>
    <property type="match status" value="1"/>
</dbReference>